<reference evidence="1 2" key="1">
    <citation type="submission" date="2019-03" db="EMBL/GenBank/DDBJ databases">
        <title>First draft genome of Liparis tanakae, snailfish: a comprehensive survey of snailfish specific genes.</title>
        <authorList>
            <person name="Kim W."/>
            <person name="Song I."/>
            <person name="Jeong J.-H."/>
            <person name="Kim D."/>
            <person name="Kim S."/>
            <person name="Ryu S."/>
            <person name="Song J.Y."/>
            <person name="Lee S.K."/>
        </authorList>
    </citation>
    <scope>NUCLEOTIDE SEQUENCE [LARGE SCALE GENOMIC DNA]</scope>
    <source>
        <tissue evidence="1">Muscle</tissue>
    </source>
</reference>
<comment type="caution">
    <text evidence="1">The sequence shown here is derived from an EMBL/GenBank/DDBJ whole genome shotgun (WGS) entry which is preliminary data.</text>
</comment>
<dbReference type="Proteomes" id="UP000314294">
    <property type="component" value="Unassembled WGS sequence"/>
</dbReference>
<protein>
    <submittedName>
        <fullName evidence="1">Uncharacterized protein</fullName>
    </submittedName>
</protein>
<evidence type="ECO:0000313" key="2">
    <source>
        <dbReference type="Proteomes" id="UP000314294"/>
    </source>
</evidence>
<organism evidence="1 2">
    <name type="scientific">Liparis tanakae</name>
    <name type="common">Tanaka's snailfish</name>
    <dbReference type="NCBI Taxonomy" id="230148"/>
    <lineage>
        <taxon>Eukaryota</taxon>
        <taxon>Metazoa</taxon>
        <taxon>Chordata</taxon>
        <taxon>Craniata</taxon>
        <taxon>Vertebrata</taxon>
        <taxon>Euteleostomi</taxon>
        <taxon>Actinopterygii</taxon>
        <taxon>Neopterygii</taxon>
        <taxon>Teleostei</taxon>
        <taxon>Neoteleostei</taxon>
        <taxon>Acanthomorphata</taxon>
        <taxon>Eupercaria</taxon>
        <taxon>Perciformes</taxon>
        <taxon>Cottioidei</taxon>
        <taxon>Cottales</taxon>
        <taxon>Liparidae</taxon>
        <taxon>Liparis</taxon>
    </lineage>
</organism>
<sequence length="75" mass="8278">MTKAAGKCGGEILENILRLISSYSCPPTRLTHRRRGGREEEGSTLSHEVHLRPMIQALDSKYDPLKITSLSGVTL</sequence>
<gene>
    <name evidence="1" type="ORF">EYF80_025159</name>
</gene>
<evidence type="ECO:0000313" key="1">
    <source>
        <dbReference type="EMBL" id="TNN64650.1"/>
    </source>
</evidence>
<name>A0A4Z2HGJ4_9TELE</name>
<dbReference type="EMBL" id="SRLO01000249">
    <property type="protein sequence ID" value="TNN64650.1"/>
    <property type="molecule type" value="Genomic_DNA"/>
</dbReference>
<proteinExistence type="predicted"/>
<keyword evidence="2" id="KW-1185">Reference proteome</keyword>
<dbReference type="AlphaFoldDB" id="A0A4Z2HGJ4"/>
<accession>A0A4Z2HGJ4</accession>